<evidence type="ECO:0000313" key="2">
    <source>
        <dbReference type="EMBL" id="MBW7468075.1"/>
    </source>
</evidence>
<sequence>MEKNLKSKETPFVKMFIVDGILHFRYKNIENLDLEVAKQCVKDRLEFTGEKDYPCLIDAITIKHFTKEARDYFANEGNKGIIASAILSSSTVIKMMANFYVMVNKPVNPTRLFTEKKSALEWLEQYKK</sequence>
<dbReference type="RefSeq" id="WP_219877943.1">
    <property type="nucleotide sequence ID" value="NZ_JAHYXK010000010.1"/>
</dbReference>
<protein>
    <recommendedName>
        <fullName evidence="1">DUF7793 domain-containing protein</fullName>
    </recommendedName>
</protein>
<dbReference type="Gene3D" id="3.40.970.30">
    <property type="entry name" value="yp_829618.1 like domains"/>
    <property type="match status" value="1"/>
</dbReference>
<dbReference type="InterPro" id="IPR056695">
    <property type="entry name" value="DUF7793"/>
</dbReference>
<comment type="caution">
    <text evidence="2">The sequence shown here is derived from an EMBL/GenBank/DDBJ whole genome shotgun (WGS) entry which is preliminary data.</text>
</comment>
<feature type="domain" description="DUF7793" evidence="1">
    <location>
        <begin position="15"/>
        <end position="127"/>
    </location>
</feature>
<organism evidence="2 3">
    <name type="scientific">Pontibacter aydingkolensis</name>
    <dbReference type="NCBI Taxonomy" id="1911536"/>
    <lineage>
        <taxon>Bacteria</taxon>
        <taxon>Pseudomonadati</taxon>
        <taxon>Bacteroidota</taxon>
        <taxon>Cytophagia</taxon>
        <taxon>Cytophagales</taxon>
        <taxon>Hymenobacteraceae</taxon>
        <taxon>Pontibacter</taxon>
    </lineage>
</organism>
<gene>
    <name evidence="2" type="ORF">K0O23_13450</name>
</gene>
<accession>A0ABS7CWB8</accession>
<dbReference type="Pfam" id="PF25056">
    <property type="entry name" value="DUF7793"/>
    <property type="match status" value="1"/>
</dbReference>
<name>A0ABS7CWB8_9BACT</name>
<dbReference type="Gene3D" id="3.40.1680.10">
    <property type="entry name" value="yp_829618.1 domain like"/>
    <property type="match status" value="1"/>
</dbReference>
<keyword evidence="3" id="KW-1185">Reference proteome</keyword>
<reference evidence="2 3" key="1">
    <citation type="journal article" date="2016" name="Int. J. Syst. Evol. Microbiol.">
        <title>Pontibacter aydingkolensis sp. nov., isolated from soil of a salt lake.</title>
        <authorList>
            <person name="Osman G."/>
            <person name="Zhang T."/>
            <person name="Lou K."/>
            <person name="Gao Y."/>
            <person name="Chang W."/>
            <person name="Lin Q."/>
            <person name="Yang H.M."/>
            <person name="Huo X.D."/>
            <person name="Wang N."/>
        </authorList>
    </citation>
    <scope>NUCLEOTIDE SEQUENCE [LARGE SCALE GENOMIC DNA]</scope>
    <source>
        <strain evidence="2 3">KACC 19255</strain>
    </source>
</reference>
<evidence type="ECO:0000313" key="3">
    <source>
        <dbReference type="Proteomes" id="UP000813018"/>
    </source>
</evidence>
<dbReference type="EMBL" id="JAHYXK010000010">
    <property type="protein sequence ID" value="MBW7468075.1"/>
    <property type="molecule type" value="Genomic_DNA"/>
</dbReference>
<evidence type="ECO:0000259" key="1">
    <source>
        <dbReference type="Pfam" id="PF25056"/>
    </source>
</evidence>
<dbReference type="Proteomes" id="UP000813018">
    <property type="component" value="Unassembled WGS sequence"/>
</dbReference>
<proteinExistence type="predicted"/>